<organism evidence="1 2">
    <name type="scientific">Pseudobacter ginsenosidimutans</name>
    <dbReference type="NCBI Taxonomy" id="661488"/>
    <lineage>
        <taxon>Bacteria</taxon>
        <taxon>Pseudomonadati</taxon>
        <taxon>Bacteroidota</taxon>
        <taxon>Chitinophagia</taxon>
        <taxon>Chitinophagales</taxon>
        <taxon>Chitinophagaceae</taxon>
        <taxon>Pseudobacter</taxon>
    </lineage>
</organism>
<dbReference type="PROSITE" id="PS00018">
    <property type="entry name" value="EF_HAND_1"/>
    <property type="match status" value="1"/>
</dbReference>
<comment type="caution">
    <text evidence="1">The sequence shown here is derived from an EMBL/GenBank/DDBJ whole genome shotgun (WGS) entry which is preliminary data.</text>
</comment>
<dbReference type="InterPro" id="IPR018247">
    <property type="entry name" value="EF_Hand_1_Ca_BS"/>
</dbReference>
<dbReference type="EMBL" id="SGXA01000001">
    <property type="protein sequence ID" value="RZS74766.1"/>
    <property type="molecule type" value="Genomic_DNA"/>
</dbReference>
<name>A0A4V2F1S2_9BACT</name>
<protein>
    <submittedName>
        <fullName evidence="1">Uncharacterized protein</fullName>
    </submittedName>
</protein>
<dbReference type="AlphaFoldDB" id="A0A4V2F1S2"/>
<dbReference type="Proteomes" id="UP000293874">
    <property type="component" value="Unassembled WGS sequence"/>
</dbReference>
<evidence type="ECO:0000313" key="2">
    <source>
        <dbReference type="Proteomes" id="UP000293874"/>
    </source>
</evidence>
<reference evidence="1 2" key="1">
    <citation type="submission" date="2019-02" db="EMBL/GenBank/DDBJ databases">
        <title>Genomic Encyclopedia of Type Strains, Phase IV (KMG-IV): sequencing the most valuable type-strain genomes for metagenomic binning, comparative biology and taxonomic classification.</title>
        <authorList>
            <person name="Goeker M."/>
        </authorList>
    </citation>
    <scope>NUCLEOTIDE SEQUENCE [LARGE SCALE GENOMIC DNA]</scope>
    <source>
        <strain evidence="1 2">DSM 18116</strain>
    </source>
</reference>
<sequence>MKKIHVLLLASCAFIFSCSKDDNNHNTTPPPTEAEKLQANLAAKWELDPELVNSLRPRNVVTPPVTVNKAFAGIVKTNGIIKTNDIRPLASGEAFVEFYSDSIYIVSIDGYLLVEGKYKAVAADSILLSSLGSLGGIKITDNKLEGRLHYTELDISVPITGLRTAAISTSEKTKLFSRHWYIAREEDYSKNFGEEVDSMTVRISSSGTYYARIFFQKQLLESKVMKWNWIGTGESKFGYSDPSDQDNTGEVTIRELTADLMRTSEWLDRNGDDVTEENRITLRVIK</sequence>
<dbReference type="RefSeq" id="WP_130539207.1">
    <property type="nucleotide sequence ID" value="NZ_SGXA01000001.1"/>
</dbReference>
<proteinExistence type="predicted"/>
<dbReference type="PROSITE" id="PS51257">
    <property type="entry name" value="PROKAR_LIPOPROTEIN"/>
    <property type="match status" value="1"/>
</dbReference>
<evidence type="ECO:0000313" key="1">
    <source>
        <dbReference type="EMBL" id="RZS74766.1"/>
    </source>
</evidence>
<keyword evidence="2" id="KW-1185">Reference proteome</keyword>
<gene>
    <name evidence="1" type="ORF">EV199_0617</name>
</gene>
<accession>A0A4V2F1S2</accession>